<dbReference type="SUPFAM" id="SSF55957">
    <property type="entry name" value="Phosphoglucomutase, C-terminal domain"/>
    <property type="match status" value="2"/>
</dbReference>
<dbReference type="Pfam" id="PF02878">
    <property type="entry name" value="PGM_PMM_I"/>
    <property type="match status" value="1"/>
</dbReference>
<evidence type="ECO:0000256" key="2">
    <source>
        <dbReference type="SAM" id="MobiDB-lite"/>
    </source>
</evidence>
<dbReference type="GO" id="GO:0004610">
    <property type="term" value="F:phosphoacetylglucosamine mutase activity"/>
    <property type="evidence" value="ECO:0007669"/>
    <property type="project" value="TreeGrafter"/>
</dbReference>
<dbReference type="Gene3D" id="3.30.310.50">
    <property type="entry name" value="Alpha-D-phosphohexomutase, C-terminal domain"/>
    <property type="match status" value="2"/>
</dbReference>
<dbReference type="GO" id="GO:0005975">
    <property type="term" value="P:carbohydrate metabolic process"/>
    <property type="evidence" value="ECO:0007669"/>
    <property type="project" value="InterPro"/>
</dbReference>
<proteinExistence type="inferred from homology"/>
<organism evidence="6">
    <name type="scientific">Micromonas pusilla (strain CCMP1545)</name>
    <name type="common">Picoplanktonic green alga</name>
    <dbReference type="NCBI Taxonomy" id="564608"/>
    <lineage>
        <taxon>Eukaryota</taxon>
        <taxon>Viridiplantae</taxon>
        <taxon>Chlorophyta</taxon>
        <taxon>Mamiellophyceae</taxon>
        <taxon>Mamiellales</taxon>
        <taxon>Mamiellaceae</taxon>
        <taxon>Micromonas</taxon>
    </lineage>
</organism>
<dbReference type="Gene3D" id="3.40.120.10">
    <property type="entry name" value="Alpha-D-Glucose-1,6-Bisphosphate, subunit A, domain 3"/>
    <property type="match status" value="2"/>
</dbReference>
<dbReference type="InterPro" id="IPR049022">
    <property type="entry name" value="AMG1_III"/>
</dbReference>
<dbReference type="GO" id="GO:0000287">
    <property type="term" value="F:magnesium ion binding"/>
    <property type="evidence" value="ECO:0007669"/>
    <property type="project" value="InterPro"/>
</dbReference>
<dbReference type="OMA" id="WEAYATK"/>
<dbReference type="PROSITE" id="PS00710">
    <property type="entry name" value="PGM_PMM"/>
    <property type="match status" value="1"/>
</dbReference>
<dbReference type="KEGG" id="mpp:MICPUCDRAFT_53084"/>
<evidence type="ECO:0000259" key="3">
    <source>
        <dbReference type="Pfam" id="PF02878"/>
    </source>
</evidence>
<feature type="compositionally biased region" description="Acidic residues" evidence="2">
    <location>
        <begin position="480"/>
        <end position="496"/>
    </location>
</feature>
<reference evidence="5 6" key="1">
    <citation type="journal article" date="2009" name="Science">
        <title>Green evolution and dynamic adaptations revealed by genomes of the marine picoeukaryotes Micromonas.</title>
        <authorList>
            <person name="Worden A.Z."/>
            <person name="Lee J.H."/>
            <person name="Mock T."/>
            <person name="Rouze P."/>
            <person name="Simmons M.P."/>
            <person name="Aerts A.L."/>
            <person name="Allen A.E."/>
            <person name="Cuvelier M.L."/>
            <person name="Derelle E."/>
            <person name="Everett M.V."/>
            <person name="Foulon E."/>
            <person name="Grimwood J."/>
            <person name="Gundlach H."/>
            <person name="Henrissat B."/>
            <person name="Napoli C."/>
            <person name="McDonald S.M."/>
            <person name="Parker M.S."/>
            <person name="Rombauts S."/>
            <person name="Salamov A."/>
            <person name="Von Dassow P."/>
            <person name="Badger J.H."/>
            <person name="Coutinho P.M."/>
            <person name="Demir E."/>
            <person name="Dubchak I."/>
            <person name="Gentemann C."/>
            <person name="Eikrem W."/>
            <person name="Gready J.E."/>
            <person name="John U."/>
            <person name="Lanier W."/>
            <person name="Lindquist E.A."/>
            <person name="Lucas S."/>
            <person name="Mayer K.F."/>
            <person name="Moreau H."/>
            <person name="Not F."/>
            <person name="Otillar R."/>
            <person name="Panaud O."/>
            <person name="Pangilinan J."/>
            <person name="Paulsen I."/>
            <person name="Piegu B."/>
            <person name="Poliakov A."/>
            <person name="Robbens S."/>
            <person name="Schmutz J."/>
            <person name="Toulza E."/>
            <person name="Wyss T."/>
            <person name="Zelensky A."/>
            <person name="Zhou K."/>
            <person name="Armbrust E.V."/>
            <person name="Bhattacharya D."/>
            <person name="Goodenough U.W."/>
            <person name="Van de Peer Y."/>
            <person name="Grigoriev I.V."/>
        </authorList>
    </citation>
    <scope>NUCLEOTIDE SEQUENCE [LARGE SCALE GENOMIC DNA]</scope>
    <source>
        <strain evidence="5 6">CCMP1545</strain>
    </source>
</reference>
<gene>
    <name evidence="5" type="ORF">MICPUCDRAFT_53084</name>
</gene>
<accession>C1N5X8</accession>
<dbReference type="eggNOG" id="KOG2537">
    <property type="taxonomic scope" value="Eukaryota"/>
</dbReference>
<dbReference type="InterPro" id="IPR036900">
    <property type="entry name" value="A-D-PHexomutase_C_sf"/>
</dbReference>
<dbReference type="InterPro" id="IPR005844">
    <property type="entry name" value="A-D-PHexomutase_a/b/a-I"/>
</dbReference>
<evidence type="ECO:0000259" key="4">
    <source>
        <dbReference type="Pfam" id="PF21404"/>
    </source>
</evidence>
<dbReference type="STRING" id="564608.C1N5X8"/>
<dbReference type="PANTHER" id="PTHR45955">
    <property type="entry name" value="PHOSPHOACETYLGLUCOSAMINE MUTASE"/>
    <property type="match status" value="1"/>
</dbReference>
<comment type="similarity">
    <text evidence="1">Belongs to the phosphohexose mutase family.</text>
</comment>
<feature type="region of interest" description="Disordered" evidence="2">
    <location>
        <begin position="9"/>
        <end position="28"/>
    </location>
</feature>
<dbReference type="Proteomes" id="UP000001876">
    <property type="component" value="Unassembled WGS sequence"/>
</dbReference>
<sequence length="671" mass="69689">MDVAAFLAASKAHPPPRADGSDDPSSPPMTTFAYGTAGFRLPAELLDSTMFRCGAVAAIRSAATGAATGVVVTASHNPERDNGAKLVDFHGGMLPPRWEAMAEALANADGDAETTAALEALINDDAAAADDGSAHHHVAAAVAGSTPPTVYLARDTRASGEALAAAVRSGLCPARLSAHPLRSIPALGAFQLHLTPFNSTPTFAPVRAEGIAAAGARCVDLGLMTTPQLHYVVYAANRGMPCGEEDYFERLAGAFKTLASSSTATAGDEDADDRTEIETETVFVDCANGVGAAKLRTLASLLGPEMLPLSLRNVGGEPGDALNDRVGADFVQKEKRAPTRGGFDALPPGARCVSVDGDADRLVYFTKKRARAGDDDDDADADAAAVSLFDGDKARSTHRSPYDRVGVTAYANGASTAFVQESLGLETRCTPTGVKHLHPVAESFDVGVYFEANGHGTAVFSDEATAAIDDAAARCAADADAAETDNGPETETETETESSKALRELRALTRAINPAVGDALSGVLVVEAILRARGWGLDDWDALYRDLPSRQSKVSVRDRAAITTTDAERRATTPEGMQDAIDAAVRMAGSSARAFARPRRVSRSLVDPTSLSFVFLSPPLAPGLVGGFGFAGTEDVVRVYAEAATDAEADALAREVCRIVHARAGGVGDPP</sequence>
<dbReference type="PANTHER" id="PTHR45955:SF1">
    <property type="entry name" value="PHOSPHOACETYLGLUCOSAMINE MUTASE"/>
    <property type="match status" value="1"/>
</dbReference>
<feature type="region of interest" description="Disordered" evidence="2">
    <location>
        <begin position="478"/>
        <end position="498"/>
    </location>
</feature>
<dbReference type="GeneID" id="9688880"/>
<dbReference type="RefSeq" id="XP_003063441.1">
    <property type="nucleotide sequence ID" value="XM_003063395.1"/>
</dbReference>
<evidence type="ECO:0000313" key="6">
    <source>
        <dbReference type="Proteomes" id="UP000001876"/>
    </source>
</evidence>
<keyword evidence="6" id="KW-1185">Reference proteome</keyword>
<dbReference type="Pfam" id="PF21404">
    <property type="entry name" value="AMG1_III"/>
    <property type="match status" value="1"/>
</dbReference>
<protein>
    <submittedName>
        <fullName evidence="5">Predicted protein</fullName>
    </submittedName>
</protein>
<dbReference type="AlphaFoldDB" id="C1N5X8"/>
<evidence type="ECO:0000313" key="5">
    <source>
        <dbReference type="EMBL" id="EEH52577.1"/>
    </source>
</evidence>
<name>C1N5X8_MICPC</name>
<dbReference type="InterPro" id="IPR016066">
    <property type="entry name" value="A-D-PHexomutase_CS"/>
</dbReference>
<dbReference type="SUPFAM" id="SSF53738">
    <property type="entry name" value="Phosphoglucomutase, first 3 domains"/>
    <property type="match status" value="2"/>
</dbReference>
<feature type="domain" description="Alpha-D-phosphohexomutase alpha/beta/alpha" evidence="3">
    <location>
        <begin position="63"/>
        <end position="107"/>
    </location>
</feature>
<dbReference type="EMBL" id="GG663748">
    <property type="protein sequence ID" value="EEH52577.1"/>
    <property type="molecule type" value="Genomic_DNA"/>
</dbReference>
<evidence type="ECO:0000256" key="1">
    <source>
        <dbReference type="ARBA" id="ARBA00010231"/>
    </source>
</evidence>
<dbReference type="InterPro" id="IPR016055">
    <property type="entry name" value="A-D-PHexomutase_a/b/a-I/II/III"/>
</dbReference>
<feature type="domain" description="Phosphoacetylglucosamine mutase AMG1" evidence="4">
    <location>
        <begin position="407"/>
        <end position="535"/>
    </location>
</feature>
<dbReference type="GO" id="GO:0006048">
    <property type="term" value="P:UDP-N-acetylglucosamine biosynthetic process"/>
    <property type="evidence" value="ECO:0007669"/>
    <property type="project" value="TreeGrafter"/>
</dbReference>
<dbReference type="OrthoDB" id="1928at2759"/>